<feature type="domain" description="Pyrrolo-quinoline quinone repeat" evidence="3">
    <location>
        <begin position="378"/>
        <end position="492"/>
    </location>
</feature>
<evidence type="ECO:0000256" key="1">
    <source>
        <dbReference type="SAM" id="MobiDB-lite"/>
    </source>
</evidence>
<dbReference type="InterPro" id="IPR015943">
    <property type="entry name" value="WD40/YVTN_repeat-like_dom_sf"/>
</dbReference>
<dbReference type="Proteomes" id="UP000004816">
    <property type="component" value="Unassembled WGS sequence"/>
</dbReference>
<feature type="region of interest" description="Disordered" evidence="1">
    <location>
        <begin position="74"/>
        <end position="98"/>
    </location>
</feature>
<dbReference type="Gene3D" id="2.130.10.10">
    <property type="entry name" value="YVTN repeat-like/Quinoprotein amine dehydrogenase"/>
    <property type="match status" value="1"/>
</dbReference>
<keyword evidence="5" id="KW-1185">Reference proteome</keyword>
<keyword evidence="2" id="KW-0812">Transmembrane</keyword>
<dbReference type="InterPro" id="IPR011047">
    <property type="entry name" value="Quinoprotein_ADH-like_sf"/>
</dbReference>
<evidence type="ECO:0000256" key="2">
    <source>
        <dbReference type="SAM" id="Phobius"/>
    </source>
</evidence>
<dbReference type="OrthoDB" id="256225at2"/>
<evidence type="ECO:0000313" key="4">
    <source>
        <dbReference type="EMBL" id="EFV14664.1"/>
    </source>
</evidence>
<feature type="compositionally biased region" description="Pro residues" evidence="1">
    <location>
        <begin position="24"/>
        <end position="40"/>
    </location>
</feature>
<dbReference type="EMBL" id="ACZI02000003">
    <property type="protein sequence ID" value="EFV14664.1"/>
    <property type="molecule type" value="Genomic_DNA"/>
</dbReference>
<keyword evidence="2" id="KW-0472">Membrane</keyword>
<dbReference type="eggNOG" id="ENOG5031XVJ">
    <property type="taxonomic scope" value="Bacteria"/>
</dbReference>
<protein>
    <recommendedName>
        <fullName evidence="3">Pyrrolo-quinoline quinone repeat domain-containing protein</fullName>
    </recommendedName>
</protein>
<keyword evidence="2" id="KW-1133">Transmembrane helix</keyword>
<dbReference type="RefSeq" id="WP_007467491.1">
    <property type="nucleotide sequence ID" value="NZ_KI391954.1"/>
</dbReference>
<evidence type="ECO:0000259" key="3">
    <source>
        <dbReference type="Pfam" id="PF13360"/>
    </source>
</evidence>
<feature type="transmembrane region" description="Helical" evidence="2">
    <location>
        <begin position="48"/>
        <end position="70"/>
    </location>
</feature>
<dbReference type="Pfam" id="PF13360">
    <property type="entry name" value="PQQ_2"/>
    <property type="match status" value="1"/>
</dbReference>
<comment type="caution">
    <text evidence="4">The sequence shown here is derived from an EMBL/GenBank/DDBJ whole genome shotgun (WGS) entry which is preliminary data.</text>
</comment>
<feature type="compositionally biased region" description="Gly residues" evidence="1">
    <location>
        <begin position="1"/>
        <end position="10"/>
    </location>
</feature>
<dbReference type="AlphaFoldDB" id="E5XLX8"/>
<reference evidence="4 5" key="1">
    <citation type="journal article" date="2011" name="Stand. Genomic Sci.">
        <title>High quality draft genome sequence of Segniliparus rugosus CDC 945(T)= (ATCC BAA-974(T)).</title>
        <authorList>
            <person name="Earl A.M."/>
            <person name="Desjardins C.A."/>
            <person name="Fitzgerald M.G."/>
            <person name="Arachchi H.M."/>
            <person name="Zeng Q."/>
            <person name="Mehta T."/>
            <person name="Griggs A."/>
            <person name="Birren B.W."/>
            <person name="Toney N.C."/>
            <person name="Carr J."/>
            <person name="Posey J."/>
            <person name="Butler W.R."/>
        </authorList>
    </citation>
    <scope>NUCLEOTIDE SEQUENCE [LARGE SCALE GENOMIC DNA]</scope>
    <source>
        <strain evidence="5">ATCC BAA-974 / DSM 45345 / CCUG 50838 / CIP 108380 / JCM 13579 / CDC 945</strain>
    </source>
</reference>
<accession>E5XLX8</accession>
<sequence length="525" mass="54326">MTTPPGGWGPQQGPYGPSPERRPPSPYAQPPSPYPQPPGPADKSRLRLLLGIGAAALVVVVVAVLAVMFVPGRGHQTQNAQQSAPVEAKDRRRTGGPFLDPIPTLPVSLWTDQAGDIVGDANSSVRFLSANEDTVLLSVLKGGAGGTYLLAELDAATGKKKWQAPAPFGSSMTSCDLAGDSSVLCTTEFAADSSLDTSLSDGLRLAFFGPDGAAGKTFTLDQEGADRRKTTTMYPLKDGFLVRQSAVDGPMQLVTRFSNSGDQRWTVTGPPNQPNVSYSAATGLLLLSGSYAATVYNVDTGQQIADSSAVAGAEDSEAKGIHASLNGSGFTIATSRQVRVFNAQGKQTNLIAGWSSPDSFMRPSSSQCGQIMLGNETGAIAAADAATGQVLWQAQAGGDLSTKSMSCVGGYLLVRPNGSKTVSVFELDTGEKTGTIAVDVASWSVVGTDGSTLLAVSFDGGKKTYFAYDLATGKRSWTSPRSENGQYLVCARAGAADAGDSLVGGGLYYVVPHLGGSITRLGHKG</sequence>
<proteinExistence type="predicted"/>
<name>E5XLX8_SEGRC</name>
<feature type="compositionally biased region" description="Polar residues" evidence="1">
    <location>
        <begin position="75"/>
        <end position="84"/>
    </location>
</feature>
<organism evidence="4 5">
    <name type="scientific">Segniliparus rugosus (strain ATCC BAA-974 / DSM 45345 / CCUG 50838 / CIP 108380 / JCM 13579 / CDC 945)</name>
    <dbReference type="NCBI Taxonomy" id="679197"/>
    <lineage>
        <taxon>Bacteria</taxon>
        <taxon>Bacillati</taxon>
        <taxon>Actinomycetota</taxon>
        <taxon>Actinomycetes</taxon>
        <taxon>Mycobacteriales</taxon>
        <taxon>Segniliparaceae</taxon>
        <taxon>Segniliparus</taxon>
    </lineage>
</organism>
<dbReference type="SUPFAM" id="SSF50998">
    <property type="entry name" value="Quinoprotein alcohol dehydrogenase-like"/>
    <property type="match status" value="1"/>
</dbReference>
<dbReference type="HOGENOM" id="CLU_556530_0_0_11"/>
<feature type="region of interest" description="Disordered" evidence="1">
    <location>
        <begin position="1"/>
        <end position="40"/>
    </location>
</feature>
<gene>
    <name evidence="4" type="ORF">HMPREF9336_00497</name>
</gene>
<dbReference type="InterPro" id="IPR002372">
    <property type="entry name" value="PQQ_rpt_dom"/>
</dbReference>
<evidence type="ECO:0000313" key="5">
    <source>
        <dbReference type="Proteomes" id="UP000004816"/>
    </source>
</evidence>